<dbReference type="RefSeq" id="WP_341367031.1">
    <property type="nucleotide sequence ID" value="NZ_CP150951.2"/>
</dbReference>
<reference evidence="2" key="1">
    <citation type="submission" date="2024-04" db="EMBL/GenBank/DDBJ databases">
        <title>Phylogenomic analyses of a clade within the roseobacter group suggest taxonomic reassignments of species of the genera Aestuariivita, Citreicella, Loktanella, Nautella, Pelagibaca, Ruegeria, Thalassobius, Thiobacimonas and Tropicibacter, and the proposal o.</title>
        <authorList>
            <person name="Jeon C.O."/>
        </authorList>
    </citation>
    <scope>NUCLEOTIDE SEQUENCE [LARGE SCALE GENOMIC DNA]</scope>
    <source>
        <strain evidence="2">BS5-3</strain>
    </source>
</reference>
<dbReference type="Proteomes" id="UP001440612">
    <property type="component" value="Chromosome"/>
</dbReference>
<evidence type="ECO:0000313" key="2">
    <source>
        <dbReference type="Proteomes" id="UP001440612"/>
    </source>
</evidence>
<accession>A0ABZ2V343</accession>
<name>A0ABZ2V343_9RHOB</name>
<dbReference type="EMBL" id="CP150951">
    <property type="protein sequence ID" value="WZC48918.1"/>
    <property type="molecule type" value="Genomic_DNA"/>
</dbReference>
<sequence>MTPDPITEAVSGRTLAAGDTRLTAGANGALVGTLANGDTLSGTWRISGGKWCRTLTQPTRFVGPEVCQDAALADGQLVVIGSNGSPTTYVIE</sequence>
<keyword evidence="2" id="KW-1185">Reference proteome</keyword>
<organism evidence="1 2">
    <name type="scientific">Yoonia phaeophyticola</name>
    <dbReference type="NCBI Taxonomy" id="3137369"/>
    <lineage>
        <taxon>Bacteria</taxon>
        <taxon>Pseudomonadati</taxon>
        <taxon>Pseudomonadota</taxon>
        <taxon>Alphaproteobacteria</taxon>
        <taxon>Rhodobacterales</taxon>
        <taxon>Paracoccaceae</taxon>
        <taxon>Yoonia</taxon>
    </lineage>
</organism>
<gene>
    <name evidence="1" type="ORF">AABB29_19110</name>
</gene>
<protein>
    <submittedName>
        <fullName evidence="1">Uncharacterized protein</fullName>
    </submittedName>
</protein>
<evidence type="ECO:0000313" key="1">
    <source>
        <dbReference type="EMBL" id="WZC48918.1"/>
    </source>
</evidence>
<proteinExistence type="predicted"/>